<keyword evidence="1" id="KW-0812">Transmembrane</keyword>
<dbReference type="HOGENOM" id="CLU_158918_0_0_1"/>
<dbReference type="Gramene" id="OPUNC04G26900.2">
    <property type="protein sequence ID" value="OPUNC04G26900.2"/>
    <property type="gene ID" value="OPUNC04G26900"/>
</dbReference>
<proteinExistence type="predicted"/>
<organism evidence="2">
    <name type="scientific">Oryza punctata</name>
    <name type="common">Red rice</name>
    <dbReference type="NCBI Taxonomy" id="4537"/>
    <lineage>
        <taxon>Eukaryota</taxon>
        <taxon>Viridiplantae</taxon>
        <taxon>Streptophyta</taxon>
        <taxon>Embryophyta</taxon>
        <taxon>Tracheophyta</taxon>
        <taxon>Spermatophyta</taxon>
        <taxon>Magnoliopsida</taxon>
        <taxon>Liliopsida</taxon>
        <taxon>Poales</taxon>
        <taxon>Poaceae</taxon>
        <taxon>BOP clade</taxon>
        <taxon>Oryzoideae</taxon>
        <taxon>Oryzeae</taxon>
        <taxon>Oryzinae</taxon>
        <taxon>Oryza</taxon>
    </lineage>
</organism>
<reference evidence="2" key="1">
    <citation type="submission" date="2015-04" db="UniProtKB">
        <authorList>
            <consortium name="EnsemblPlants"/>
        </authorList>
    </citation>
    <scope>IDENTIFICATION</scope>
</reference>
<keyword evidence="1" id="KW-0472">Membrane</keyword>
<accession>A0A0E0KWQ1</accession>
<evidence type="ECO:0000313" key="3">
    <source>
        <dbReference type="Proteomes" id="UP000026962"/>
    </source>
</evidence>
<dbReference type="EnsemblPlants" id="OPUNC04G26900.2">
    <property type="protein sequence ID" value="OPUNC04G26900.2"/>
    <property type="gene ID" value="OPUNC04G26900"/>
</dbReference>
<dbReference type="AlphaFoldDB" id="A0A0E0KWQ1"/>
<name>A0A0E0KWQ1_ORYPU</name>
<protein>
    <recommendedName>
        <fullName evidence="4">Protein S-acyltransferase</fullName>
    </recommendedName>
</protein>
<feature type="transmembrane region" description="Helical" evidence="1">
    <location>
        <begin position="74"/>
        <end position="92"/>
    </location>
</feature>
<dbReference type="Proteomes" id="UP000026962">
    <property type="component" value="Chromosome 4"/>
</dbReference>
<keyword evidence="3" id="KW-1185">Reference proteome</keyword>
<keyword evidence="1" id="KW-1133">Transmembrane helix</keyword>
<evidence type="ECO:0008006" key="4">
    <source>
        <dbReference type="Google" id="ProtNLM"/>
    </source>
</evidence>
<reference evidence="2" key="2">
    <citation type="submission" date="2018-05" db="EMBL/GenBank/DDBJ databases">
        <title>OpunRS2 (Oryza punctata Reference Sequence Version 2).</title>
        <authorList>
            <person name="Zhang J."/>
            <person name="Kudrna D."/>
            <person name="Lee S."/>
            <person name="Talag J."/>
            <person name="Welchert J."/>
            <person name="Wing R.A."/>
        </authorList>
    </citation>
    <scope>NUCLEOTIDE SEQUENCE [LARGE SCALE GENOMIC DNA]</scope>
</reference>
<evidence type="ECO:0000313" key="2">
    <source>
        <dbReference type="EnsemblPlants" id="OPUNC04G26900.2"/>
    </source>
</evidence>
<sequence>MEQQQPLLEVEQCVTSIPEDHEATCWGCGLRLIFASYAPVFKCGWCGAITQSNQTSRKPDSVCFSHWRNFRDRFFVTVLILFMLFVICRFRVYCQQLNIKLSFLTFHVVGSGQYIQLFSRSAHFVASFIAY</sequence>
<evidence type="ECO:0000256" key="1">
    <source>
        <dbReference type="SAM" id="Phobius"/>
    </source>
</evidence>